<dbReference type="Pfam" id="PF19940">
    <property type="entry name" value="DUF6402"/>
    <property type="match status" value="1"/>
</dbReference>
<dbReference type="Proteomes" id="UP001548587">
    <property type="component" value="Unassembled WGS sequence"/>
</dbReference>
<evidence type="ECO:0000313" key="1">
    <source>
        <dbReference type="EMBL" id="MET1473423.1"/>
    </source>
</evidence>
<organism evidence="1 2">
    <name type="scientific">Burkholderia sola</name>
    <dbReference type="NCBI Taxonomy" id="2843302"/>
    <lineage>
        <taxon>Bacteria</taxon>
        <taxon>Pseudomonadati</taxon>
        <taxon>Pseudomonadota</taxon>
        <taxon>Betaproteobacteria</taxon>
        <taxon>Burkholderiales</taxon>
        <taxon>Burkholderiaceae</taxon>
        <taxon>Burkholderia</taxon>
        <taxon>Burkholderia cepacia complex</taxon>
    </lineage>
</organism>
<dbReference type="EMBL" id="JBEWCH010000002">
    <property type="protein sequence ID" value="MET1473423.1"/>
    <property type="molecule type" value="Genomic_DNA"/>
</dbReference>
<dbReference type="InterPro" id="IPR045646">
    <property type="entry name" value="DUF6402"/>
</dbReference>
<evidence type="ECO:0000313" key="2">
    <source>
        <dbReference type="Proteomes" id="UP001548587"/>
    </source>
</evidence>
<gene>
    <name evidence="1" type="ORF">ABXL37_04115</name>
</gene>
<comment type="caution">
    <text evidence="1">The sequence shown here is derived from an EMBL/GenBank/DDBJ whole genome shotgun (WGS) entry which is preliminary data.</text>
</comment>
<accession>A0ABV2C2U0</accession>
<keyword evidence="2" id="KW-1185">Reference proteome</keyword>
<reference evidence="1 2" key="1">
    <citation type="submission" date="2024-06" db="EMBL/GenBank/DDBJ databases">
        <title>Burkholderia sola in Mexico.</title>
        <authorList>
            <person name="Estrada P."/>
        </authorList>
    </citation>
    <scope>NUCLEOTIDE SEQUENCE [LARGE SCALE GENOMIC DNA]</scope>
    <source>
        <strain evidence="1 2">CpTa8-5</strain>
    </source>
</reference>
<dbReference type="RefSeq" id="WP_353972698.1">
    <property type="nucleotide sequence ID" value="NZ_JBEWCH010000002.1"/>
</dbReference>
<protein>
    <submittedName>
        <fullName evidence="1">DUF6402 family protein</fullName>
    </submittedName>
</protein>
<proteinExistence type="predicted"/>
<name>A0ABV2C2U0_9BURK</name>
<sequence>MEFNRAVDRRTRRFREFREKDVYWSKHNKTYRHWRSVDSCGGDFVVYS</sequence>